<evidence type="ECO:0000256" key="2">
    <source>
        <dbReference type="ARBA" id="ARBA00001954"/>
    </source>
</evidence>
<dbReference type="InterPro" id="IPR005960">
    <property type="entry name" value="Phe-4-hydroxylase_mono"/>
</dbReference>
<comment type="catalytic activity">
    <reaction evidence="1">
        <text>(6R)-L-erythro-5,6,7,8-tetrahydrobiopterin + L-phenylalanine + O2 = (4aS,6R)-4a-hydroxy-L-erythro-5,6,7,8-tetrahydrobiopterin + L-tyrosine</text>
        <dbReference type="Rhea" id="RHEA:20273"/>
        <dbReference type="ChEBI" id="CHEBI:15379"/>
        <dbReference type="ChEBI" id="CHEBI:15642"/>
        <dbReference type="ChEBI" id="CHEBI:58095"/>
        <dbReference type="ChEBI" id="CHEBI:58315"/>
        <dbReference type="ChEBI" id="CHEBI:59560"/>
        <dbReference type="EC" id="1.14.16.1"/>
    </reaction>
</comment>
<evidence type="ECO:0000313" key="16">
    <source>
        <dbReference type="Proteomes" id="UP000325273"/>
    </source>
</evidence>
<dbReference type="InterPro" id="IPR036329">
    <property type="entry name" value="Aro-AA_hydroxylase_C_sf"/>
</dbReference>
<dbReference type="CDD" id="cd03348">
    <property type="entry name" value="pro_PheOH"/>
    <property type="match status" value="1"/>
</dbReference>
<feature type="binding site" evidence="13">
    <location>
        <position position="187"/>
    </location>
    <ligand>
        <name>Fe cation</name>
        <dbReference type="ChEBI" id="CHEBI:24875"/>
    </ligand>
</feature>
<evidence type="ECO:0000313" key="15">
    <source>
        <dbReference type="EMBL" id="KAA1012510.1"/>
    </source>
</evidence>
<dbReference type="UniPathway" id="UPA00139">
    <property type="reaction ID" value="UER00337"/>
</dbReference>
<keyword evidence="9 13" id="KW-0408">Iron</keyword>
<dbReference type="Gene3D" id="1.10.800.10">
    <property type="entry name" value="Aromatic amino acid hydroxylase"/>
    <property type="match status" value="1"/>
</dbReference>
<evidence type="ECO:0000256" key="6">
    <source>
        <dbReference type="ARBA" id="ARBA00020276"/>
    </source>
</evidence>
<evidence type="ECO:0000256" key="8">
    <source>
        <dbReference type="ARBA" id="ARBA00023002"/>
    </source>
</evidence>
<comment type="similarity">
    <text evidence="4">Belongs to the biopterin-dependent aromatic amino acid hydroxylase family.</text>
</comment>
<organism evidence="15 16">
    <name type="scientific">Paraburkholderia panacisoli</name>
    <dbReference type="NCBI Taxonomy" id="2603818"/>
    <lineage>
        <taxon>Bacteria</taxon>
        <taxon>Pseudomonadati</taxon>
        <taxon>Pseudomonadota</taxon>
        <taxon>Betaproteobacteria</taxon>
        <taxon>Burkholderiales</taxon>
        <taxon>Burkholderiaceae</taxon>
        <taxon>Paraburkholderia</taxon>
    </lineage>
</organism>
<dbReference type="EC" id="1.14.16.1" evidence="5"/>
<evidence type="ECO:0000256" key="9">
    <source>
        <dbReference type="ARBA" id="ARBA00023004"/>
    </source>
</evidence>
<sequence length="349" mass="39355">MSMVRIEWLSDARLLHTTAIQRHYCAPPARLPLYTCIIHSTCKHRRAQHPMSTASTANTARLKEQFDAGLQTRVDFTIDQPIERYGAVDHAVWQQLYARQTALLEGRVCDEFLAGIESIGMPADRVPSFNEVNAKLTPATGWQIVAVPGLVPDHVFFEHLANRRFPVTWWMRRPDQLDYLQEPDCFHDLFGHVPLLINPVFADYMHAYGRAALAANDAGALPLLARLYWYTVEFGLIRDDASPNGVKIYGAGIVSSKGETLYSQQSAAPNRLGFNLERVMRTRYRIDTFQKTYFVIDDFAQLFSVAQTDFAPLLTRLAAEPAFMAGDVVDSDCVITRGSREGWQNDGDV</sequence>
<dbReference type="PROSITE" id="PS51410">
    <property type="entry name" value="BH4_AAA_HYDROXYL_2"/>
    <property type="match status" value="1"/>
</dbReference>
<evidence type="ECO:0000256" key="12">
    <source>
        <dbReference type="ARBA" id="ARBA00029922"/>
    </source>
</evidence>
<evidence type="ECO:0000259" key="14">
    <source>
        <dbReference type="PROSITE" id="PS51410"/>
    </source>
</evidence>
<name>A0A5B0HBU5_9BURK</name>
<protein>
    <recommendedName>
        <fullName evidence="6">Phenylalanine-4-hydroxylase</fullName>
        <ecNumber evidence="5">1.14.16.1</ecNumber>
    </recommendedName>
    <alternativeName>
        <fullName evidence="12">Phe-4-monooxygenase</fullName>
    </alternativeName>
</protein>
<dbReference type="NCBIfam" id="NF008877">
    <property type="entry name" value="PRK11913.1-2"/>
    <property type="match status" value="1"/>
</dbReference>
<keyword evidence="7 13" id="KW-0479">Metal-binding</keyword>
<evidence type="ECO:0000256" key="10">
    <source>
        <dbReference type="ARBA" id="ARBA00023033"/>
    </source>
</evidence>
<dbReference type="PRINTS" id="PR00372">
    <property type="entry name" value="FYWHYDRXLASE"/>
</dbReference>
<accession>A0A5B0HBU5</accession>
<feature type="binding site" evidence="13">
    <location>
        <position position="233"/>
    </location>
    <ligand>
        <name>Fe cation</name>
        <dbReference type="ChEBI" id="CHEBI:24875"/>
    </ligand>
</feature>
<evidence type="ECO:0000256" key="4">
    <source>
        <dbReference type="ARBA" id="ARBA00009712"/>
    </source>
</evidence>
<dbReference type="PROSITE" id="PS00367">
    <property type="entry name" value="BH4_AAA_HYDROXYL_1"/>
    <property type="match status" value="1"/>
</dbReference>
<proteinExistence type="inferred from homology"/>
<keyword evidence="16" id="KW-1185">Reference proteome</keyword>
<comment type="cofactor">
    <cofactor evidence="2 13">
        <name>Fe(2+)</name>
        <dbReference type="ChEBI" id="CHEBI:29033"/>
    </cofactor>
</comment>
<dbReference type="InterPro" id="IPR001273">
    <property type="entry name" value="ArAA_hydroxylase"/>
</dbReference>
<comment type="pathway">
    <text evidence="3">Amino-acid degradation; L-phenylalanine degradation; acetoacetate and fumarate from L-phenylalanine: step 1/6.</text>
</comment>
<dbReference type="InterPro" id="IPR036951">
    <property type="entry name" value="ArAA_hydroxylase_sf"/>
</dbReference>
<dbReference type="EMBL" id="VTUZ01000006">
    <property type="protein sequence ID" value="KAA1012510.1"/>
    <property type="molecule type" value="Genomic_DNA"/>
</dbReference>
<evidence type="ECO:0000256" key="7">
    <source>
        <dbReference type="ARBA" id="ARBA00022723"/>
    </source>
</evidence>
<dbReference type="AlphaFoldDB" id="A0A5B0HBU5"/>
<keyword evidence="10 15" id="KW-0503">Monooxygenase</keyword>
<dbReference type="NCBIfam" id="TIGR01267">
    <property type="entry name" value="Phe4hydrox_mono"/>
    <property type="match status" value="1"/>
</dbReference>
<evidence type="ECO:0000256" key="11">
    <source>
        <dbReference type="ARBA" id="ARBA00023232"/>
    </source>
</evidence>
<gene>
    <name evidence="15" type="ORF">FVF58_11525</name>
</gene>
<feature type="binding site" evidence="13">
    <location>
        <position position="192"/>
    </location>
    <ligand>
        <name>Fe cation</name>
        <dbReference type="ChEBI" id="CHEBI:24875"/>
    </ligand>
</feature>
<keyword evidence="8 15" id="KW-0560">Oxidoreductase</keyword>
<dbReference type="Pfam" id="PF00351">
    <property type="entry name" value="Biopterin_H"/>
    <property type="match status" value="1"/>
</dbReference>
<evidence type="ECO:0000256" key="5">
    <source>
        <dbReference type="ARBA" id="ARBA00011995"/>
    </source>
</evidence>
<dbReference type="InterPro" id="IPR019774">
    <property type="entry name" value="Aromatic-AA_hydroxylase_C"/>
</dbReference>
<dbReference type="PANTHER" id="PTHR11473">
    <property type="entry name" value="AROMATIC AMINO ACID HYDROXYLASE"/>
    <property type="match status" value="1"/>
</dbReference>
<keyword evidence="11" id="KW-0585">Phenylalanine catabolism</keyword>
<evidence type="ECO:0000256" key="3">
    <source>
        <dbReference type="ARBA" id="ARBA00005088"/>
    </source>
</evidence>
<feature type="domain" description="Biopterin-dependent aromatic amino acid hydroxylase family profile" evidence="14">
    <location>
        <begin position="12"/>
        <end position="349"/>
    </location>
</feature>
<dbReference type="Proteomes" id="UP000325273">
    <property type="component" value="Unassembled WGS sequence"/>
</dbReference>
<dbReference type="GO" id="GO:0006559">
    <property type="term" value="P:L-phenylalanine catabolic process"/>
    <property type="evidence" value="ECO:0007669"/>
    <property type="project" value="UniProtKB-UniPathway"/>
</dbReference>
<dbReference type="SUPFAM" id="SSF56534">
    <property type="entry name" value="Aromatic aminoacid monoxygenases, catalytic and oligomerization domains"/>
    <property type="match status" value="1"/>
</dbReference>
<evidence type="ECO:0000256" key="1">
    <source>
        <dbReference type="ARBA" id="ARBA00001060"/>
    </source>
</evidence>
<comment type="caution">
    <text evidence="15">The sequence shown here is derived from an EMBL/GenBank/DDBJ whole genome shotgun (WGS) entry which is preliminary data.</text>
</comment>
<reference evidence="15 16" key="1">
    <citation type="submission" date="2019-08" db="EMBL/GenBank/DDBJ databases">
        <title>Paraburkholderia sp. DCY113.</title>
        <authorList>
            <person name="Kang J."/>
        </authorList>
    </citation>
    <scope>NUCLEOTIDE SEQUENCE [LARGE SCALE GENOMIC DNA]</scope>
    <source>
        <strain evidence="15 16">DCY113</strain>
    </source>
</reference>
<dbReference type="InterPro" id="IPR018301">
    <property type="entry name" value="ArAA_hydroxylase_Fe/CU_BS"/>
</dbReference>
<evidence type="ECO:0000256" key="13">
    <source>
        <dbReference type="PIRSR" id="PIRSR601273-2"/>
    </source>
</evidence>
<dbReference type="GO" id="GO:0005506">
    <property type="term" value="F:iron ion binding"/>
    <property type="evidence" value="ECO:0007669"/>
    <property type="project" value="InterPro"/>
</dbReference>
<dbReference type="PANTHER" id="PTHR11473:SF24">
    <property type="entry name" value="PHENYLALANINE-4-HYDROXYLASE"/>
    <property type="match status" value="1"/>
</dbReference>
<dbReference type="GO" id="GO:0004505">
    <property type="term" value="F:phenylalanine 4-monooxygenase activity"/>
    <property type="evidence" value="ECO:0007669"/>
    <property type="project" value="UniProtKB-EC"/>
</dbReference>